<keyword evidence="1" id="KW-0812">Transmembrane</keyword>
<dbReference type="GeneID" id="29002967"/>
<organism evidence="2 3">
    <name type="scientific">Phycomyces blakesleeanus (strain ATCC 8743b / DSM 1359 / FGSC 10004 / NBRC 33097 / NRRL 1555)</name>
    <dbReference type="NCBI Taxonomy" id="763407"/>
    <lineage>
        <taxon>Eukaryota</taxon>
        <taxon>Fungi</taxon>
        <taxon>Fungi incertae sedis</taxon>
        <taxon>Mucoromycota</taxon>
        <taxon>Mucoromycotina</taxon>
        <taxon>Mucoromycetes</taxon>
        <taxon>Mucorales</taxon>
        <taxon>Phycomycetaceae</taxon>
        <taxon>Phycomyces</taxon>
    </lineage>
</organism>
<dbReference type="EMBL" id="KV440996">
    <property type="protein sequence ID" value="OAD68108.1"/>
    <property type="molecule type" value="Genomic_DNA"/>
</dbReference>
<dbReference type="InParanoid" id="A0A162N3D0"/>
<proteinExistence type="predicted"/>
<protein>
    <submittedName>
        <fullName evidence="2">Uncharacterized protein</fullName>
    </submittedName>
</protein>
<dbReference type="RefSeq" id="XP_018286148.1">
    <property type="nucleotide sequence ID" value="XM_018442061.1"/>
</dbReference>
<gene>
    <name evidence="2" type="ORF">PHYBLDRAFT_69182</name>
</gene>
<sequence length="101" mass="11416">MPQRHLYHALQVVTAVAAAALTVAIIIRVACLLREKDLKGLFFDQQQLHYEFIFIFGFFPNSTINFPGARTVKTHNNKILILIIVLIDSPKAVNPIICKQD</sequence>
<evidence type="ECO:0000313" key="3">
    <source>
        <dbReference type="Proteomes" id="UP000077315"/>
    </source>
</evidence>
<evidence type="ECO:0000256" key="1">
    <source>
        <dbReference type="SAM" id="Phobius"/>
    </source>
</evidence>
<accession>A0A162N3D0</accession>
<feature type="transmembrane region" description="Helical" evidence="1">
    <location>
        <begin position="12"/>
        <end position="33"/>
    </location>
</feature>
<reference evidence="3" key="1">
    <citation type="submission" date="2015-06" db="EMBL/GenBank/DDBJ databases">
        <title>Expansion of signal transduction pathways in fungi by whole-genome duplication.</title>
        <authorList>
            <consortium name="DOE Joint Genome Institute"/>
            <person name="Corrochano L.M."/>
            <person name="Kuo A."/>
            <person name="Marcet-Houben M."/>
            <person name="Polaino S."/>
            <person name="Salamov A."/>
            <person name="Villalobos J.M."/>
            <person name="Alvarez M.I."/>
            <person name="Avalos J."/>
            <person name="Benito E.P."/>
            <person name="Benoit I."/>
            <person name="Burger G."/>
            <person name="Camino L.P."/>
            <person name="Canovas D."/>
            <person name="Cerda-Olmedo E."/>
            <person name="Cheng J.-F."/>
            <person name="Dominguez A."/>
            <person name="Elias M."/>
            <person name="Eslava A.P."/>
            <person name="Glaser F."/>
            <person name="Grimwood J."/>
            <person name="Gutierrez G."/>
            <person name="Heitman J."/>
            <person name="Henrissat B."/>
            <person name="Iturriaga E.A."/>
            <person name="Lang B.F."/>
            <person name="Lavin J.L."/>
            <person name="Lee S."/>
            <person name="Li W."/>
            <person name="Lindquist E."/>
            <person name="Lopez-Garcia S."/>
            <person name="Luque E.M."/>
            <person name="Marcos A.T."/>
            <person name="Martin J."/>
            <person name="McCluskey K."/>
            <person name="Medina H.R."/>
            <person name="Miralles-Duran A."/>
            <person name="Miyazaki A."/>
            <person name="Munoz-Torres E."/>
            <person name="Oguiza J.A."/>
            <person name="Ohm R."/>
            <person name="Olmedo M."/>
            <person name="Orejas M."/>
            <person name="Ortiz-Castellanos L."/>
            <person name="Pisabarro A.G."/>
            <person name="Rodriguez-Romero J."/>
            <person name="Ruiz-Herrera J."/>
            <person name="Ruiz-Vazquez R."/>
            <person name="Sanz C."/>
            <person name="Schackwitz W."/>
            <person name="Schmutz J."/>
            <person name="Shahriari M."/>
            <person name="Shelest E."/>
            <person name="Silva-Franco F."/>
            <person name="Soanes D."/>
            <person name="Syed K."/>
            <person name="Tagua V.G."/>
            <person name="Talbot N.J."/>
            <person name="Thon M."/>
            <person name="De vries R.P."/>
            <person name="Wiebenga A."/>
            <person name="Yadav J.S."/>
            <person name="Braun E.L."/>
            <person name="Baker S."/>
            <person name="Garre V."/>
            <person name="Horwitz B."/>
            <person name="Torres-Martinez S."/>
            <person name="Idnurm A."/>
            <person name="Herrera-Estrella A."/>
            <person name="Gabaldon T."/>
            <person name="Grigoriev I.V."/>
        </authorList>
    </citation>
    <scope>NUCLEOTIDE SEQUENCE [LARGE SCALE GENOMIC DNA]</scope>
    <source>
        <strain evidence="3">NRRL 1555(-)</strain>
    </source>
</reference>
<keyword evidence="1" id="KW-0472">Membrane</keyword>
<dbReference type="Proteomes" id="UP000077315">
    <property type="component" value="Unassembled WGS sequence"/>
</dbReference>
<evidence type="ECO:0000313" key="2">
    <source>
        <dbReference type="EMBL" id="OAD68108.1"/>
    </source>
</evidence>
<name>A0A162N3D0_PHYB8</name>
<keyword evidence="1" id="KW-1133">Transmembrane helix</keyword>
<dbReference type="VEuPathDB" id="FungiDB:PHYBLDRAFT_69182"/>
<dbReference type="AlphaFoldDB" id="A0A162N3D0"/>
<keyword evidence="3" id="KW-1185">Reference proteome</keyword>